<feature type="domain" description="DUF1254" evidence="2">
    <location>
        <begin position="29"/>
        <end position="84"/>
    </location>
</feature>
<evidence type="ECO:0008006" key="5">
    <source>
        <dbReference type="Google" id="ProtNLM"/>
    </source>
</evidence>
<gene>
    <name evidence="3" type="ORF">MCHLDSM_01940</name>
</gene>
<dbReference type="Gene3D" id="2.60.40.1610">
    <property type="entry name" value="Domain of unknown function DUF1254"/>
    <property type="match status" value="1"/>
</dbReference>
<dbReference type="InterPro" id="IPR037050">
    <property type="entry name" value="DUF1254_sf"/>
</dbReference>
<feature type="domain" description="DUF1214" evidence="1">
    <location>
        <begin position="216"/>
        <end position="299"/>
    </location>
</feature>
<dbReference type="Pfam" id="PF06742">
    <property type="entry name" value="DUF1214"/>
    <property type="match status" value="1"/>
</dbReference>
<dbReference type="PANTHER" id="PTHR36509">
    <property type="entry name" value="BLL3101 PROTEIN"/>
    <property type="match status" value="1"/>
</dbReference>
<comment type="caution">
    <text evidence="3">The sequence shown here is derived from an EMBL/GenBank/DDBJ whole genome shotgun (WGS) entry which is preliminary data.</text>
</comment>
<dbReference type="InterPro" id="IPR010621">
    <property type="entry name" value="DUF1214"/>
</dbReference>
<dbReference type="RefSeq" id="WP_048469685.1">
    <property type="nucleotide sequence ID" value="NZ_JYNL01000020.1"/>
</dbReference>
<dbReference type="PANTHER" id="PTHR36509:SF2">
    <property type="entry name" value="BLL3101 PROTEIN"/>
    <property type="match status" value="1"/>
</dbReference>
<accession>A0A0J6W6C4</accession>
<evidence type="ECO:0000313" key="4">
    <source>
        <dbReference type="Proteomes" id="UP000036513"/>
    </source>
</evidence>
<evidence type="ECO:0000259" key="1">
    <source>
        <dbReference type="Pfam" id="PF06742"/>
    </source>
</evidence>
<dbReference type="Pfam" id="PF06863">
    <property type="entry name" value="DUF1254"/>
    <property type="match status" value="1"/>
</dbReference>
<reference evidence="3 4" key="1">
    <citation type="journal article" date="2015" name="Genome Biol. Evol.">
        <title>Characterization of Three Mycobacterium spp. with Potential Use in Bioremediation by Genome Sequencing and Comparative Genomics.</title>
        <authorList>
            <person name="Das S."/>
            <person name="Pettersson B.M."/>
            <person name="Behra P.R."/>
            <person name="Ramesh M."/>
            <person name="Dasgupta S."/>
            <person name="Bhattacharya A."/>
            <person name="Kirsebom L.A."/>
        </authorList>
    </citation>
    <scope>NUCLEOTIDE SEQUENCE [LARGE SCALE GENOMIC DNA]</scope>
    <source>
        <strain evidence="3 4">DSM 43826</strain>
    </source>
</reference>
<proteinExistence type="predicted"/>
<dbReference type="SMR" id="A0A0J6W6C4"/>
<dbReference type="EMBL" id="JYNL01000020">
    <property type="protein sequence ID" value="KMO78029.1"/>
    <property type="molecule type" value="Genomic_DNA"/>
</dbReference>
<dbReference type="InterPro" id="IPR037049">
    <property type="entry name" value="DUF1214_C_sf"/>
</dbReference>
<protein>
    <recommendedName>
        <fullName evidence="5">Carboxylesterase</fullName>
    </recommendedName>
</protein>
<dbReference type="PATRIC" id="fig|37916.4.peg.1858"/>
<evidence type="ECO:0000259" key="2">
    <source>
        <dbReference type="Pfam" id="PF06863"/>
    </source>
</evidence>
<dbReference type="InterPro" id="IPR010679">
    <property type="entry name" value="DUF1254"/>
</dbReference>
<dbReference type="SUPFAM" id="SSF160935">
    <property type="entry name" value="VPA0735-like"/>
    <property type="match status" value="1"/>
</dbReference>
<name>A0A0J6W6C4_9MYCO</name>
<dbReference type="Proteomes" id="UP000036513">
    <property type="component" value="Unassembled WGS sequence"/>
</dbReference>
<keyword evidence="4" id="KW-1185">Reference proteome</keyword>
<organism evidence="3 4">
    <name type="scientific">Mycolicibacterium chlorophenolicum</name>
    <dbReference type="NCBI Taxonomy" id="37916"/>
    <lineage>
        <taxon>Bacteria</taxon>
        <taxon>Bacillati</taxon>
        <taxon>Actinomycetota</taxon>
        <taxon>Actinomycetes</taxon>
        <taxon>Mycobacteriales</taxon>
        <taxon>Mycobacteriaceae</taxon>
        <taxon>Mycolicibacterium</taxon>
    </lineage>
</organism>
<sequence>MSVHVSPDNFIRAESDVYFGNIVGAAGLGQFVHFRDFGPLDDQLVVRQNRDTLYSAAVFDLDAGPVTVTLPDAGGRFMAMQVITEDQYVPEVVYTAGRHTVDRQEIGTRYVMLAVRILVDPSDPEDLDAVHALQDALTVDQIAPGRFEVPEWDPDSQKQVRDALLTLFSTLPDSKGMFGREGDVDPVRRLIGAAAAWGGNPERDALYLTVNPAANDGTTVHRLTVGDVPVDGFWSITVYNAEGYFTANPANAYSVNNITAVPDPDGTVTVQFGGCDGVATNCLPVTAGWNYLVRLYRPRPEVLDGTWTFPAAEPV</sequence>
<dbReference type="STRING" id="37916.MCHLDSM_01940"/>
<dbReference type="Gene3D" id="2.60.120.600">
    <property type="entry name" value="Domain of unknown function DUF1214, C-terminal domain"/>
    <property type="match status" value="1"/>
</dbReference>
<dbReference type="AlphaFoldDB" id="A0A0J6W6C4"/>
<evidence type="ECO:0000313" key="3">
    <source>
        <dbReference type="EMBL" id="KMO78029.1"/>
    </source>
</evidence>